<keyword evidence="2" id="KW-1185">Reference proteome</keyword>
<protein>
    <submittedName>
        <fullName evidence="1">Uncharacterized protein</fullName>
    </submittedName>
</protein>
<dbReference type="Proteomes" id="UP001521150">
    <property type="component" value="Unassembled WGS sequence"/>
</dbReference>
<name>A0ABS8ZEM4_9PSEU</name>
<organism evidence="1 2">
    <name type="scientific">Kibdelosporangium philippinense</name>
    <dbReference type="NCBI Taxonomy" id="211113"/>
    <lineage>
        <taxon>Bacteria</taxon>
        <taxon>Bacillati</taxon>
        <taxon>Actinomycetota</taxon>
        <taxon>Actinomycetes</taxon>
        <taxon>Pseudonocardiales</taxon>
        <taxon>Pseudonocardiaceae</taxon>
        <taxon>Kibdelosporangium</taxon>
    </lineage>
</organism>
<dbReference type="RefSeq" id="WP_233727427.1">
    <property type="nucleotide sequence ID" value="NZ_JAJVCN010000002.1"/>
</dbReference>
<gene>
    <name evidence="1" type="ORF">LWC34_24170</name>
</gene>
<dbReference type="EMBL" id="JAJVCN010000002">
    <property type="protein sequence ID" value="MCE7005902.1"/>
    <property type="molecule type" value="Genomic_DNA"/>
</dbReference>
<sequence length="115" mass="11988">MTGGNPGLPYSMPTIFGGAGPGCQPMLSYHCTVRRQLSGNSAISRQNSSNLLFSAKWTARLNRTSASARSTTGSGSGRIASSSITVTTTAEATIPVIAAHKTRLATPTTPGREYR</sequence>
<reference evidence="1 2" key="1">
    <citation type="submission" date="2021-12" db="EMBL/GenBank/DDBJ databases">
        <title>Genome sequence of Kibdelosporangium philippinense ATCC 49844.</title>
        <authorList>
            <person name="Fedorov E.A."/>
            <person name="Omeragic M."/>
            <person name="Shalygina K.F."/>
            <person name="Maclea K.S."/>
        </authorList>
    </citation>
    <scope>NUCLEOTIDE SEQUENCE [LARGE SCALE GENOMIC DNA]</scope>
    <source>
        <strain evidence="1 2">ATCC 49844</strain>
    </source>
</reference>
<comment type="caution">
    <text evidence="1">The sequence shown here is derived from an EMBL/GenBank/DDBJ whole genome shotgun (WGS) entry which is preliminary data.</text>
</comment>
<accession>A0ABS8ZEM4</accession>
<evidence type="ECO:0000313" key="2">
    <source>
        <dbReference type="Proteomes" id="UP001521150"/>
    </source>
</evidence>
<proteinExistence type="predicted"/>
<evidence type="ECO:0000313" key="1">
    <source>
        <dbReference type="EMBL" id="MCE7005902.1"/>
    </source>
</evidence>